<evidence type="ECO:0000313" key="5">
    <source>
        <dbReference type="EMBL" id="APG78176.1"/>
    </source>
</evidence>
<protein>
    <submittedName>
        <fullName evidence="5">RdRp</fullName>
    </submittedName>
</protein>
<dbReference type="Pfam" id="PF00680">
    <property type="entry name" value="RdRP_1"/>
    <property type="match status" value="1"/>
</dbReference>
<dbReference type="SUPFAM" id="SSF56672">
    <property type="entry name" value="DNA/RNA polymerases"/>
    <property type="match status" value="1"/>
</dbReference>
<dbReference type="EMBL" id="KX884066">
    <property type="protein sequence ID" value="APG78176.1"/>
    <property type="molecule type" value="Genomic_RNA"/>
</dbReference>
<evidence type="ECO:0000256" key="2">
    <source>
        <dbReference type="ARBA" id="ARBA00022695"/>
    </source>
</evidence>
<organism evidence="5">
    <name type="scientific">Beihai picobirna-like virus 3</name>
    <dbReference type="NCBI Taxonomy" id="1922520"/>
    <lineage>
        <taxon>Viruses</taxon>
        <taxon>Riboviria</taxon>
    </lineage>
</organism>
<feature type="domain" description="RNA-directed RNA polymerase C-terminal" evidence="4">
    <location>
        <begin position="316"/>
        <end position="461"/>
    </location>
</feature>
<evidence type="ECO:0000256" key="1">
    <source>
        <dbReference type="ARBA" id="ARBA00022679"/>
    </source>
</evidence>
<dbReference type="InterPro" id="IPR043502">
    <property type="entry name" value="DNA/RNA_pol_sf"/>
</dbReference>
<keyword evidence="3" id="KW-0693">Viral RNA replication</keyword>
<dbReference type="GO" id="GO:0003723">
    <property type="term" value="F:RNA binding"/>
    <property type="evidence" value="ECO:0007669"/>
    <property type="project" value="InterPro"/>
</dbReference>
<dbReference type="GO" id="GO:0003968">
    <property type="term" value="F:RNA-directed RNA polymerase activity"/>
    <property type="evidence" value="ECO:0007669"/>
    <property type="project" value="InterPro"/>
</dbReference>
<name>A0A1L3KLG1_9VIRU</name>
<evidence type="ECO:0000259" key="4">
    <source>
        <dbReference type="Pfam" id="PF00680"/>
    </source>
</evidence>
<keyword evidence="1" id="KW-0808">Transferase</keyword>
<reference evidence="5" key="1">
    <citation type="journal article" date="2016" name="Nature">
        <title>Redefining the invertebrate RNA virosphere.</title>
        <authorList>
            <person name="Shi M."/>
            <person name="Lin X.D."/>
            <person name="Tian J.H."/>
            <person name="Chen L.J."/>
            <person name="Chen X."/>
            <person name="Li C.X."/>
            <person name="Qin X.C."/>
            <person name="Li J."/>
            <person name="Cao J.P."/>
            <person name="Eden J.S."/>
            <person name="Buchmann J."/>
            <person name="Wang W."/>
            <person name="Xu J."/>
            <person name="Holmes E.C."/>
            <person name="Zhang Y.Z."/>
        </authorList>
    </citation>
    <scope>NUCLEOTIDE SEQUENCE</scope>
    <source>
        <strain evidence="5">BHTH13093</strain>
    </source>
</reference>
<evidence type="ECO:0000256" key="3">
    <source>
        <dbReference type="ARBA" id="ARBA00022953"/>
    </source>
</evidence>
<proteinExistence type="predicted"/>
<accession>A0A1L3KLG1</accession>
<sequence>MVMNKVKESFDMSKMPITNTITEISSAKELESKIELLVSWSKSNMPGKSKYKPDKEALRSMNTVLSSAMREEKEIPLTPYGKNAWYSMQPNSNNSLTLHSDFKQLTQVMMEDLFKYGQEAYWHDHKQALDYNSVSEEHYACVDFWRNFWKMGPEVTPGAPESRLETLDKYNQLHETSMDWSTMLHAVKWVHNQMPSKFRTQKHTSLSDYQKMPFTKGTANVGHPLYAKSTTVIDGSSPVNMTNQTATADFVSLQISKQLKLEEMNDQPAMLIGRNQSKGWDVDNANMLKSNESGITMSLLDSMPYLDSKASVVYAYDRIENYVFAQFMVPAMNDAKSYASWIGYHTKEDLMDFLIKWEKSIVKHDLKSANMDFSSFDTTVSPQLLMLAGTIAEAKIEDSYGKELLWESINAALHKPIIYKDLKKMDRILFKYGAIPSGWMGTNYFGGLVSKLSVTYAKMVVYGVSKHKKLGDLLVNDCGTDGTNMGDDYQTWLQSYKDLMPLAEVLKSHLGLVINALKGELGTFFLQHSVVNGKWYYPAPSVFSKIFFVETPKSLYNAHWTMATFMKLGQLNDEDFNAVAKMVMKYDADKLGLIDYVTGEPGGPDTFSKSLKEEANSTGVKTKDALFDGNPQVEFMLQSEDFMPTMFKRISALNALG</sequence>
<dbReference type="GO" id="GO:0006351">
    <property type="term" value="P:DNA-templated transcription"/>
    <property type="evidence" value="ECO:0007669"/>
    <property type="project" value="InterPro"/>
</dbReference>
<keyword evidence="2" id="KW-0548">Nucleotidyltransferase</keyword>
<dbReference type="InterPro" id="IPR001205">
    <property type="entry name" value="RNA-dir_pol_C"/>
</dbReference>